<keyword evidence="7" id="KW-1185">Reference proteome</keyword>
<comment type="caution">
    <text evidence="5">The sequence shown here is derived from an EMBL/GenBank/DDBJ whole genome shotgun (WGS) entry which is preliminary data.</text>
</comment>
<dbReference type="Proteomes" id="UP000298390">
    <property type="component" value="Unassembled WGS sequence"/>
</dbReference>
<dbReference type="STRING" id="34475.A0A4Y9YJ83"/>
<evidence type="ECO:0000259" key="3">
    <source>
        <dbReference type="PROSITE" id="PS51352"/>
    </source>
</evidence>
<protein>
    <submittedName>
        <fullName evidence="4">Thioredoxin-like protein</fullName>
    </submittedName>
</protein>
<feature type="compositionally biased region" description="Polar residues" evidence="1">
    <location>
        <begin position="268"/>
        <end position="278"/>
    </location>
</feature>
<name>A0A4Y9YJ83_9APHY</name>
<keyword evidence="2" id="KW-0732">Signal</keyword>
<evidence type="ECO:0000313" key="7">
    <source>
        <dbReference type="Proteomes" id="UP000814176"/>
    </source>
</evidence>
<gene>
    <name evidence="4" type="ORF">C8Q71DRAFT_713845</name>
    <name evidence="5" type="ORF">EVJ58_g4480</name>
</gene>
<dbReference type="SUPFAM" id="SSF52833">
    <property type="entry name" value="Thioredoxin-like"/>
    <property type="match status" value="1"/>
</dbReference>
<dbReference type="InterPro" id="IPR036249">
    <property type="entry name" value="Thioredoxin-like_sf"/>
</dbReference>
<evidence type="ECO:0000256" key="1">
    <source>
        <dbReference type="SAM" id="MobiDB-lite"/>
    </source>
</evidence>
<dbReference type="PROSITE" id="PS51352">
    <property type="entry name" value="THIOREDOXIN_2"/>
    <property type="match status" value="1"/>
</dbReference>
<feature type="compositionally biased region" description="Low complexity" evidence="1">
    <location>
        <begin position="279"/>
        <end position="294"/>
    </location>
</feature>
<dbReference type="GO" id="GO:0034976">
    <property type="term" value="P:response to endoplasmic reticulum stress"/>
    <property type="evidence" value="ECO:0007669"/>
    <property type="project" value="TreeGrafter"/>
</dbReference>
<reference evidence="4 7" key="2">
    <citation type="journal article" date="2021" name="Environ. Microbiol.">
        <title>Gene family expansions and transcriptome signatures uncover fungal adaptations to wood decay.</title>
        <authorList>
            <person name="Hage H."/>
            <person name="Miyauchi S."/>
            <person name="Viragh M."/>
            <person name="Drula E."/>
            <person name="Min B."/>
            <person name="Chaduli D."/>
            <person name="Navarro D."/>
            <person name="Favel A."/>
            <person name="Norest M."/>
            <person name="Lesage-Meessen L."/>
            <person name="Balint B."/>
            <person name="Merenyi Z."/>
            <person name="de Eugenio L."/>
            <person name="Morin E."/>
            <person name="Martinez A.T."/>
            <person name="Baldrian P."/>
            <person name="Stursova M."/>
            <person name="Martinez M.J."/>
            <person name="Novotny C."/>
            <person name="Magnuson J.K."/>
            <person name="Spatafora J.W."/>
            <person name="Maurice S."/>
            <person name="Pangilinan J."/>
            <person name="Andreopoulos W."/>
            <person name="LaButti K."/>
            <person name="Hundley H."/>
            <person name="Na H."/>
            <person name="Kuo A."/>
            <person name="Barry K."/>
            <person name="Lipzen A."/>
            <person name="Henrissat B."/>
            <person name="Riley R."/>
            <person name="Ahrendt S."/>
            <person name="Nagy L.G."/>
            <person name="Grigoriev I.V."/>
            <person name="Martin F."/>
            <person name="Rosso M.N."/>
        </authorList>
    </citation>
    <scope>NUCLEOTIDE SEQUENCE [LARGE SCALE GENOMIC DNA]</scope>
    <source>
        <strain evidence="4 7">CIRM-BRFM 1785</strain>
    </source>
</reference>
<evidence type="ECO:0000313" key="6">
    <source>
        <dbReference type="Proteomes" id="UP000298390"/>
    </source>
</evidence>
<proteinExistence type="predicted"/>
<dbReference type="PRINTS" id="PR00421">
    <property type="entry name" value="THIOREDOXIN"/>
</dbReference>
<feature type="compositionally biased region" description="Basic and acidic residues" evidence="1">
    <location>
        <begin position="295"/>
        <end position="316"/>
    </location>
</feature>
<feature type="region of interest" description="Disordered" evidence="1">
    <location>
        <begin position="255"/>
        <end position="353"/>
    </location>
</feature>
<dbReference type="PANTHER" id="PTHR45815">
    <property type="entry name" value="PROTEIN DISULFIDE-ISOMERASE A6"/>
    <property type="match status" value="1"/>
</dbReference>
<dbReference type="Proteomes" id="UP000814176">
    <property type="component" value="Unassembled WGS sequence"/>
</dbReference>
<organism evidence="5 6">
    <name type="scientific">Rhodofomes roseus</name>
    <dbReference type="NCBI Taxonomy" id="34475"/>
    <lineage>
        <taxon>Eukaryota</taxon>
        <taxon>Fungi</taxon>
        <taxon>Dikarya</taxon>
        <taxon>Basidiomycota</taxon>
        <taxon>Agaricomycotina</taxon>
        <taxon>Agaricomycetes</taxon>
        <taxon>Polyporales</taxon>
        <taxon>Rhodofomes</taxon>
    </lineage>
</organism>
<sequence length="353" mass="37939">MLIPRTLTLTCLFMPWLASAALFPAKTEVKVIDAKGFKKVMDHNVTSVVAFVAPWCGYCQRMAPEYSKAAEALAPMVPLFAVDCDQASNKPLCSEQGVQGFPTVKVYPRGGRSKPQSFDSPERTATNFFHWASRSIPHAVKRLDSVSEISGWTNENAAQPRALLLSSTKDIPLIWKALGNKYKHAISFGILQDKSGKQAVKLGVEDTPTKDSKVLIHPPGSQQFVRYEGPLKYKPLNKYLGSVADGTADFPILREQSEDSPVAPDAPVSTNGDATRSESATSSTVTPISSVSSAHIEEARATEGALDQKEADEAVKATEGSANAKPSSVPEATAAAGPDVEGDSRPDHTRDEL</sequence>
<dbReference type="AlphaFoldDB" id="A0A4Y9YJ83"/>
<dbReference type="GO" id="GO:0005788">
    <property type="term" value="C:endoplasmic reticulum lumen"/>
    <property type="evidence" value="ECO:0007669"/>
    <property type="project" value="TreeGrafter"/>
</dbReference>
<dbReference type="InterPro" id="IPR013766">
    <property type="entry name" value="Thioredoxin_domain"/>
</dbReference>
<dbReference type="Pfam" id="PF00085">
    <property type="entry name" value="Thioredoxin"/>
    <property type="match status" value="1"/>
</dbReference>
<feature type="domain" description="Thioredoxin" evidence="3">
    <location>
        <begin position="17"/>
        <end position="148"/>
    </location>
</feature>
<feature type="compositionally biased region" description="Basic and acidic residues" evidence="1">
    <location>
        <begin position="342"/>
        <end position="353"/>
    </location>
</feature>
<feature type="signal peptide" evidence="2">
    <location>
        <begin position="1"/>
        <end position="20"/>
    </location>
</feature>
<dbReference type="EMBL" id="SEKV01000205">
    <property type="protein sequence ID" value="TFY61511.1"/>
    <property type="molecule type" value="Genomic_DNA"/>
</dbReference>
<feature type="chain" id="PRO_5021360364" evidence="2">
    <location>
        <begin position="21"/>
        <end position="353"/>
    </location>
</feature>
<dbReference type="EMBL" id="JADCUA010000021">
    <property type="protein sequence ID" value="KAH9832654.1"/>
    <property type="molecule type" value="Genomic_DNA"/>
</dbReference>
<evidence type="ECO:0000256" key="2">
    <source>
        <dbReference type="SAM" id="SignalP"/>
    </source>
</evidence>
<dbReference type="PANTHER" id="PTHR45815:SF3">
    <property type="entry name" value="PROTEIN DISULFIDE-ISOMERASE A6"/>
    <property type="match status" value="1"/>
</dbReference>
<dbReference type="RefSeq" id="XP_047775572.1">
    <property type="nucleotide sequence ID" value="XM_047920939.1"/>
</dbReference>
<dbReference type="GeneID" id="72001671"/>
<accession>A0A4Y9YJ83</accession>
<evidence type="ECO:0000313" key="4">
    <source>
        <dbReference type="EMBL" id="KAH9832654.1"/>
    </source>
</evidence>
<evidence type="ECO:0000313" key="5">
    <source>
        <dbReference type="EMBL" id="TFY61511.1"/>
    </source>
</evidence>
<dbReference type="Gene3D" id="3.40.30.10">
    <property type="entry name" value="Glutaredoxin"/>
    <property type="match status" value="2"/>
</dbReference>
<reference evidence="5 6" key="1">
    <citation type="submission" date="2019-01" db="EMBL/GenBank/DDBJ databases">
        <title>Genome sequencing of the rare red list fungi Fomitopsis rosea.</title>
        <authorList>
            <person name="Buettner E."/>
            <person name="Kellner H."/>
        </authorList>
    </citation>
    <scope>NUCLEOTIDE SEQUENCE [LARGE SCALE GENOMIC DNA]</scope>
    <source>
        <strain evidence="5 6">DSM 105464</strain>
    </source>
</reference>
<dbReference type="OrthoDB" id="427280at2759"/>
<dbReference type="GO" id="GO:0015035">
    <property type="term" value="F:protein-disulfide reductase activity"/>
    <property type="evidence" value="ECO:0007669"/>
    <property type="project" value="TreeGrafter"/>
</dbReference>